<dbReference type="PANTHER" id="PTHR39206:SF1">
    <property type="entry name" value="SLL8004 PROTEIN"/>
    <property type="match status" value="1"/>
</dbReference>
<sequence>MDRGFEDREAVAVCTILGGPNGSGKSSIYRALAPPGEFVNADVIARRMNPDDPEGASLSAGRAVLQRLDELVEQRRDFVYETTLSSNQALSLMRRARGADYEMGLVFVALASADLNVDRVAQRVSQGGHHIAEDVIRRRYEAAFGKLAQAIPLAHQTVIFDNTETAPVLLIRIVGDVIEENRLDEAQSLHLRICEAVAEALGIGTDEVFKAARYD</sequence>
<dbReference type="EMBL" id="BPRC01000012">
    <property type="protein sequence ID" value="GJE66218.1"/>
    <property type="molecule type" value="Genomic_DNA"/>
</dbReference>
<name>A0ABQ4UI07_9HYPH</name>
<keyword evidence="2" id="KW-1185">Reference proteome</keyword>
<reference evidence="1" key="1">
    <citation type="journal article" date="2021" name="Front. Microbiol.">
        <title>Comprehensive Comparative Genomics and Phenotyping of Methylobacterium Species.</title>
        <authorList>
            <person name="Alessa O."/>
            <person name="Ogura Y."/>
            <person name="Fujitani Y."/>
            <person name="Takami H."/>
            <person name="Hayashi T."/>
            <person name="Sahin N."/>
            <person name="Tani A."/>
        </authorList>
    </citation>
    <scope>NUCLEOTIDE SEQUENCE</scope>
    <source>
        <strain evidence="1">NBRC 15686</strain>
    </source>
</reference>
<evidence type="ECO:0008006" key="3">
    <source>
        <dbReference type="Google" id="ProtNLM"/>
    </source>
</evidence>
<protein>
    <recommendedName>
        <fullName evidence="3">UDP-N-acetylglucosamine kinase</fullName>
    </recommendedName>
</protein>
<evidence type="ECO:0000313" key="1">
    <source>
        <dbReference type="EMBL" id="GJE66218.1"/>
    </source>
</evidence>
<dbReference type="SUPFAM" id="SSF52540">
    <property type="entry name" value="P-loop containing nucleoside triphosphate hydrolases"/>
    <property type="match status" value="1"/>
</dbReference>
<dbReference type="InterPro" id="IPR027417">
    <property type="entry name" value="P-loop_NTPase"/>
</dbReference>
<dbReference type="Proteomes" id="UP001055039">
    <property type="component" value="Unassembled WGS sequence"/>
</dbReference>
<accession>A0ABQ4UI07</accession>
<dbReference type="PANTHER" id="PTHR39206">
    <property type="entry name" value="SLL8004 PROTEIN"/>
    <property type="match status" value="1"/>
</dbReference>
<dbReference type="Pfam" id="PF13671">
    <property type="entry name" value="AAA_33"/>
    <property type="match status" value="1"/>
</dbReference>
<reference evidence="1" key="2">
    <citation type="submission" date="2021-08" db="EMBL/GenBank/DDBJ databases">
        <authorList>
            <person name="Tani A."/>
            <person name="Ola A."/>
            <person name="Ogura Y."/>
            <person name="Katsura K."/>
            <person name="Hayashi T."/>
        </authorList>
    </citation>
    <scope>NUCLEOTIDE SEQUENCE</scope>
    <source>
        <strain evidence="1">NBRC 15686</strain>
    </source>
</reference>
<proteinExistence type="predicted"/>
<gene>
    <name evidence="1" type="ORF">LNAOJCKE_3435</name>
</gene>
<organism evidence="1 2">
    <name type="scientific">Methylorubrum aminovorans</name>
    <dbReference type="NCBI Taxonomy" id="269069"/>
    <lineage>
        <taxon>Bacteria</taxon>
        <taxon>Pseudomonadati</taxon>
        <taxon>Pseudomonadota</taxon>
        <taxon>Alphaproteobacteria</taxon>
        <taxon>Hyphomicrobiales</taxon>
        <taxon>Methylobacteriaceae</taxon>
        <taxon>Methylorubrum</taxon>
    </lineage>
</organism>
<dbReference type="RefSeq" id="WP_238225873.1">
    <property type="nucleotide sequence ID" value="NZ_BAAADH010000026.1"/>
</dbReference>
<comment type="caution">
    <text evidence="1">The sequence shown here is derived from an EMBL/GenBank/DDBJ whole genome shotgun (WGS) entry which is preliminary data.</text>
</comment>
<evidence type="ECO:0000313" key="2">
    <source>
        <dbReference type="Proteomes" id="UP001055039"/>
    </source>
</evidence>
<dbReference type="Gene3D" id="3.40.50.300">
    <property type="entry name" value="P-loop containing nucleotide triphosphate hydrolases"/>
    <property type="match status" value="1"/>
</dbReference>